<proteinExistence type="predicted"/>
<name>A0ABD2J0Q2_9BILA</name>
<evidence type="ECO:0000313" key="2">
    <source>
        <dbReference type="EMBL" id="KAL3085687.1"/>
    </source>
</evidence>
<sequence length="157" mass="18010">MSVESFSSDFQQQKKVVDQYVSKLERPLKHVLSHEFGNGSLCNRCDCPGLDLHFWRKICKNCSCRLDEHDILLPNEQDHGTIVARKLFDRSQQKNFSGSSSVSSLSTNNSSSPSRDSPENLLKLFDRSQQKHFSGSSSILLYQPITRRLRRKIHLKS</sequence>
<dbReference type="EMBL" id="JBICBT010001056">
    <property type="protein sequence ID" value="KAL3085687.1"/>
    <property type="molecule type" value="Genomic_DNA"/>
</dbReference>
<dbReference type="AlphaFoldDB" id="A0ABD2J0Q2"/>
<evidence type="ECO:0000256" key="1">
    <source>
        <dbReference type="SAM" id="MobiDB-lite"/>
    </source>
</evidence>
<keyword evidence="3" id="KW-1185">Reference proteome</keyword>
<feature type="region of interest" description="Disordered" evidence="1">
    <location>
        <begin position="94"/>
        <end position="119"/>
    </location>
</feature>
<reference evidence="2 3" key="1">
    <citation type="submission" date="2024-10" db="EMBL/GenBank/DDBJ databases">
        <authorList>
            <person name="Kim D."/>
        </authorList>
    </citation>
    <scope>NUCLEOTIDE SEQUENCE [LARGE SCALE GENOMIC DNA]</scope>
    <source>
        <strain evidence="2">BH-2024</strain>
    </source>
</reference>
<protein>
    <submittedName>
        <fullName evidence="2">Uncharacterized protein</fullName>
    </submittedName>
</protein>
<feature type="compositionally biased region" description="Low complexity" evidence="1">
    <location>
        <begin position="95"/>
        <end position="115"/>
    </location>
</feature>
<comment type="caution">
    <text evidence="2">The sequence shown here is derived from an EMBL/GenBank/DDBJ whole genome shotgun (WGS) entry which is preliminary data.</text>
</comment>
<accession>A0ABD2J0Q2</accession>
<gene>
    <name evidence="2" type="ORF">niasHT_037428</name>
</gene>
<dbReference type="Proteomes" id="UP001620626">
    <property type="component" value="Unassembled WGS sequence"/>
</dbReference>
<organism evidence="2 3">
    <name type="scientific">Heterodera trifolii</name>
    <dbReference type="NCBI Taxonomy" id="157864"/>
    <lineage>
        <taxon>Eukaryota</taxon>
        <taxon>Metazoa</taxon>
        <taxon>Ecdysozoa</taxon>
        <taxon>Nematoda</taxon>
        <taxon>Chromadorea</taxon>
        <taxon>Rhabditida</taxon>
        <taxon>Tylenchina</taxon>
        <taxon>Tylenchomorpha</taxon>
        <taxon>Tylenchoidea</taxon>
        <taxon>Heteroderidae</taxon>
        <taxon>Heteroderinae</taxon>
        <taxon>Heterodera</taxon>
    </lineage>
</organism>
<evidence type="ECO:0000313" key="3">
    <source>
        <dbReference type="Proteomes" id="UP001620626"/>
    </source>
</evidence>